<name>A0A939FEC6_9ACTN</name>
<proteinExistence type="predicted"/>
<evidence type="ECO:0000313" key="1">
    <source>
        <dbReference type="EMBL" id="MBO0516443.1"/>
    </source>
</evidence>
<reference evidence="1" key="1">
    <citation type="submission" date="2021-03" db="EMBL/GenBank/DDBJ databases">
        <title>Streptomyces poriferae sp. nov., a novel marine sponge-derived Actinobacteria species with anti-MRSA activity.</title>
        <authorList>
            <person name="Sandoval-Powers M."/>
            <person name="Kralova S."/>
            <person name="Nguyen G.-S."/>
            <person name="Fawwal D."/>
            <person name="Degnes K."/>
            <person name="Klinkenberg G."/>
            <person name="Sletta H."/>
            <person name="Wentzel A."/>
            <person name="Liles M.R."/>
        </authorList>
    </citation>
    <scope>NUCLEOTIDE SEQUENCE</scope>
    <source>
        <strain evidence="1">DSM 41794</strain>
    </source>
</reference>
<organism evidence="1 2">
    <name type="scientific">Streptomyces beijiangensis</name>
    <dbReference type="NCBI Taxonomy" id="163361"/>
    <lineage>
        <taxon>Bacteria</taxon>
        <taxon>Bacillati</taxon>
        <taxon>Actinomycetota</taxon>
        <taxon>Actinomycetes</taxon>
        <taxon>Kitasatosporales</taxon>
        <taxon>Streptomycetaceae</taxon>
        <taxon>Streptomyces</taxon>
    </lineage>
</organism>
<sequence length="71" mass="7269">MTPKAGAYVVDVRSGTVGQVVACEEGCLQLRPVGGGRVWGCAPGDVRAATAHERVSAVTAYANARSRGEVP</sequence>
<accession>A0A939FEC6</accession>
<evidence type="ECO:0000313" key="2">
    <source>
        <dbReference type="Proteomes" id="UP000664167"/>
    </source>
</evidence>
<keyword evidence="2" id="KW-1185">Reference proteome</keyword>
<dbReference type="RefSeq" id="WP_206968195.1">
    <property type="nucleotide sequence ID" value="NZ_BAAAJJ010000002.1"/>
</dbReference>
<dbReference type="EMBL" id="JAFLRJ010000395">
    <property type="protein sequence ID" value="MBO0516443.1"/>
    <property type="molecule type" value="Genomic_DNA"/>
</dbReference>
<dbReference type="AlphaFoldDB" id="A0A939FEC6"/>
<protein>
    <submittedName>
        <fullName evidence="1">Uncharacterized protein</fullName>
    </submittedName>
</protein>
<comment type="caution">
    <text evidence="1">The sequence shown here is derived from an EMBL/GenBank/DDBJ whole genome shotgun (WGS) entry which is preliminary data.</text>
</comment>
<dbReference type="Proteomes" id="UP000664167">
    <property type="component" value="Unassembled WGS sequence"/>
</dbReference>
<gene>
    <name evidence="1" type="ORF">J0695_32430</name>
</gene>